<evidence type="ECO:0000259" key="5">
    <source>
        <dbReference type="Pfam" id="PF00441"/>
    </source>
</evidence>
<name>A0A383CRV0_9ZZZZ</name>
<feature type="domain" description="Acyl-CoA dehydrogenase/oxidase C-terminal" evidence="5">
    <location>
        <begin position="119"/>
        <end position="237"/>
    </location>
</feature>
<dbReference type="InterPro" id="IPR046373">
    <property type="entry name" value="Acyl-CoA_Oxase/DH_mid-dom_sf"/>
</dbReference>
<evidence type="ECO:0000256" key="3">
    <source>
        <dbReference type="ARBA" id="ARBA00022827"/>
    </source>
</evidence>
<evidence type="ECO:0000256" key="2">
    <source>
        <dbReference type="ARBA" id="ARBA00022630"/>
    </source>
</evidence>
<evidence type="ECO:0000256" key="4">
    <source>
        <dbReference type="ARBA" id="ARBA00023002"/>
    </source>
</evidence>
<keyword evidence="4" id="KW-0560">Oxidoreductase</keyword>
<dbReference type="InterPro" id="IPR009075">
    <property type="entry name" value="AcylCo_DH/oxidase_C"/>
</dbReference>
<dbReference type="AlphaFoldDB" id="A0A383CRV0"/>
<dbReference type="PANTHER" id="PTHR43884">
    <property type="entry name" value="ACYL-COA DEHYDROGENASE"/>
    <property type="match status" value="1"/>
</dbReference>
<dbReference type="PANTHER" id="PTHR43884:SF20">
    <property type="entry name" value="ACYL-COA DEHYDROGENASE FADE28"/>
    <property type="match status" value="1"/>
</dbReference>
<organism evidence="6">
    <name type="scientific">marine metagenome</name>
    <dbReference type="NCBI Taxonomy" id="408172"/>
    <lineage>
        <taxon>unclassified sequences</taxon>
        <taxon>metagenomes</taxon>
        <taxon>ecological metagenomes</taxon>
    </lineage>
</organism>
<feature type="non-terminal residue" evidence="6">
    <location>
        <position position="239"/>
    </location>
</feature>
<proteinExistence type="inferred from homology"/>
<dbReference type="InterPro" id="IPR036250">
    <property type="entry name" value="AcylCo_DH-like_C"/>
</dbReference>
<accession>A0A383CRV0</accession>
<gene>
    <name evidence="6" type="ORF">METZ01_LOCUS487419</name>
</gene>
<sequence length="239" mass="25548">EEQKTEWLPKLASTAAIFTPAWLERGNGFGPEGVQMRAVGDGDGCLLSGEKCHVAYASSADRLLVLVRNDDGAIDLLLVDPAAGGVSMEQRLTMGSEAQYLVAFDGVRVGDDQRVGPAGSGWETWAAVMHEAVVLLAAQASGGCQRALEITVEYSMDRHQFDKPLAAFQAISHYLADAQTLVDGATTLAYEAAWTQEQGRSAAKLAPMAKLFACNTYRDVTAMATQVHGGMGFTIEYDI</sequence>
<dbReference type="Gene3D" id="1.20.140.10">
    <property type="entry name" value="Butyryl-CoA Dehydrogenase, subunit A, domain 3"/>
    <property type="match status" value="1"/>
</dbReference>
<dbReference type="EMBL" id="UINC01210897">
    <property type="protein sequence ID" value="SVE34565.1"/>
    <property type="molecule type" value="Genomic_DNA"/>
</dbReference>
<protein>
    <recommendedName>
        <fullName evidence="5">Acyl-CoA dehydrogenase/oxidase C-terminal domain-containing protein</fullName>
    </recommendedName>
</protein>
<reference evidence="6" key="1">
    <citation type="submission" date="2018-05" db="EMBL/GenBank/DDBJ databases">
        <authorList>
            <person name="Lanie J.A."/>
            <person name="Ng W.-L."/>
            <person name="Kazmierczak K.M."/>
            <person name="Andrzejewski T.M."/>
            <person name="Davidsen T.M."/>
            <person name="Wayne K.J."/>
            <person name="Tettelin H."/>
            <person name="Glass J.I."/>
            <person name="Rusch D."/>
            <person name="Podicherti R."/>
            <person name="Tsui H.-C.T."/>
            <person name="Winkler M.E."/>
        </authorList>
    </citation>
    <scope>NUCLEOTIDE SEQUENCE</scope>
</reference>
<dbReference type="SUPFAM" id="SSF47203">
    <property type="entry name" value="Acyl-CoA dehydrogenase C-terminal domain-like"/>
    <property type="match status" value="1"/>
</dbReference>
<dbReference type="Gene3D" id="2.40.110.10">
    <property type="entry name" value="Butyryl-CoA Dehydrogenase, subunit A, domain 2"/>
    <property type="match status" value="1"/>
</dbReference>
<dbReference type="CDD" id="cd00567">
    <property type="entry name" value="ACAD"/>
    <property type="match status" value="1"/>
</dbReference>
<evidence type="ECO:0000313" key="6">
    <source>
        <dbReference type="EMBL" id="SVE34565.1"/>
    </source>
</evidence>
<dbReference type="GO" id="GO:0003995">
    <property type="term" value="F:acyl-CoA dehydrogenase activity"/>
    <property type="evidence" value="ECO:0007669"/>
    <property type="project" value="TreeGrafter"/>
</dbReference>
<evidence type="ECO:0000256" key="1">
    <source>
        <dbReference type="ARBA" id="ARBA00009347"/>
    </source>
</evidence>
<feature type="non-terminal residue" evidence="6">
    <location>
        <position position="1"/>
    </location>
</feature>
<comment type="similarity">
    <text evidence="1">Belongs to the acyl-CoA dehydrogenase family.</text>
</comment>
<dbReference type="SUPFAM" id="SSF56645">
    <property type="entry name" value="Acyl-CoA dehydrogenase NM domain-like"/>
    <property type="match status" value="1"/>
</dbReference>
<dbReference type="InterPro" id="IPR009100">
    <property type="entry name" value="AcylCoA_DH/oxidase_NM_dom_sf"/>
</dbReference>
<dbReference type="Pfam" id="PF00441">
    <property type="entry name" value="Acyl-CoA_dh_1"/>
    <property type="match status" value="1"/>
</dbReference>
<keyword evidence="3" id="KW-0274">FAD</keyword>
<keyword evidence="2" id="KW-0285">Flavoprotein</keyword>